<dbReference type="HOGENOM" id="CLU_707334_0_0_9"/>
<evidence type="ECO:0000313" key="2">
    <source>
        <dbReference type="Proteomes" id="UP000013523"/>
    </source>
</evidence>
<proteinExistence type="predicted"/>
<dbReference type="RefSeq" id="WP_015617399.1">
    <property type="nucleotide sequence ID" value="NC_021182.1"/>
</dbReference>
<accession>R4K997</accession>
<dbReference type="KEGG" id="cpas:Clopa_4416"/>
<dbReference type="AlphaFoldDB" id="R4K997"/>
<reference evidence="1 2" key="1">
    <citation type="submission" date="2012-01" db="EMBL/GenBank/DDBJ databases">
        <title>Complete sequence of chromosome of Clostridium pasteurianum BC1.</title>
        <authorList>
            <consortium name="US DOE Joint Genome Institute"/>
            <person name="Lucas S."/>
            <person name="Han J."/>
            <person name="Lapidus A."/>
            <person name="Cheng J.-F."/>
            <person name="Goodwin L."/>
            <person name="Pitluck S."/>
            <person name="Peters L."/>
            <person name="Mikhailova N."/>
            <person name="Teshima H."/>
            <person name="Detter J.C."/>
            <person name="Han C."/>
            <person name="Tapia R."/>
            <person name="Land M."/>
            <person name="Hauser L."/>
            <person name="Kyrpides N."/>
            <person name="Ivanova N."/>
            <person name="Pagani I."/>
            <person name="Dunn J."/>
            <person name="Taghavi S."/>
            <person name="Francis A."/>
            <person name="van der Lelie D."/>
            <person name="Woyke T."/>
        </authorList>
    </citation>
    <scope>NUCLEOTIDE SEQUENCE [LARGE SCALE GENOMIC DNA]</scope>
    <source>
        <strain evidence="1 2">BC1</strain>
    </source>
</reference>
<dbReference type="eggNOG" id="ENOG5030TVB">
    <property type="taxonomic scope" value="Bacteria"/>
</dbReference>
<sequence>MYNLNKNKIPNNAQVVLNRFKRDFFIEYNNSSIKTKTLMKKYFQHIYRRWYYSSLVFNNYLSPSNIINKIFLQNNITNTTILTTARPVLKNNKIRDINFKSYEYNIENHPIIKDICLLTSFFTPDREIKNNGLLQTRLIESIKYKFTIPDIFYINYITKLSFELGIIKKLPSINCNRAQICYNADFWENDNKNQFNKIVKASIELSSKKLLEALSEVDDFFNIDYLNSLLKNGIHIENTIENDYLKKLSLNLNYIMATIIKEPKELSKDELKILELFNKLGCFIETYFITIMGQYLGILNPINTFTFIFPIEIQKYTNNYNMDCTKEIFLFSPSSLYDLSNFGEIYMGSKAKGKKLEHIPENIDYRKLNHSLSTLNSFNEIKLKDFLTFK</sequence>
<name>R4K997_CLOPA</name>
<keyword evidence="2" id="KW-1185">Reference proteome</keyword>
<organism evidence="1 2">
    <name type="scientific">Clostridium pasteurianum BC1</name>
    <dbReference type="NCBI Taxonomy" id="86416"/>
    <lineage>
        <taxon>Bacteria</taxon>
        <taxon>Bacillati</taxon>
        <taxon>Bacillota</taxon>
        <taxon>Clostridia</taxon>
        <taxon>Eubacteriales</taxon>
        <taxon>Clostridiaceae</taxon>
        <taxon>Clostridium</taxon>
    </lineage>
</organism>
<protein>
    <submittedName>
        <fullName evidence="1">Uncharacterized protein</fullName>
    </submittedName>
</protein>
<dbReference type="EMBL" id="CP003261">
    <property type="protein sequence ID" value="AGK99128.1"/>
    <property type="molecule type" value="Genomic_DNA"/>
</dbReference>
<gene>
    <name evidence="1" type="ORF">Clopa_4416</name>
</gene>
<dbReference type="OrthoDB" id="1884465at2"/>
<dbReference type="PATRIC" id="fig|86416.3.peg.4422"/>
<dbReference type="Proteomes" id="UP000013523">
    <property type="component" value="Chromosome"/>
</dbReference>
<evidence type="ECO:0000313" key="1">
    <source>
        <dbReference type="EMBL" id="AGK99128.1"/>
    </source>
</evidence>